<protein>
    <submittedName>
        <fullName evidence="1">Uncharacterized protein</fullName>
    </submittedName>
</protein>
<evidence type="ECO:0000313" key="1">
    <source>
        <dbReference type="EMBL" id="APH17200.1"/>
    </source>
</evidence>
<sequence length="70" mass="8486">MYILELKIWRDQEYYKKGLIQLAEYLDQYGLEEGHLLIFDLRKSTNLIGELEENYIVIENNNKKIIQVYC</sequence>
<evidence type="ECO:0000313" key="2">
    <source>
        <dbReference type="Proteomes" id="UP000182204"/>
    </source>
</evidence>
<reference evidence="1 2" key="1">
    <citation type="submission" date="2015-11" db="EMBL/GenBank/DDBJ databases">
        <authorList>
            <person name="Hill K.K."/>
            <person name="Shirey T.B."/>
            <person name="Raphael B."/>
            <person name="Daligault H.E."/>
            <person name="Davenport K.W."/>
            <person name="Bruce D.C."/>
            <person name="Foley B.T."/>
            <person name="Johnson S.L."/>
        </authorList>
    </citation>
    <scope>NUCLEOTIDE SEQUENCE [LARGE SCALE GENOMIC DNA]</scope>
    <source>
        <strain evidence="1 2">CDC_1632</strain>
    </source>
</reference>
<dbReference type="AlphaFoldDB" id="A0A1L3NM70"/>
<name>A0A1L3NM70_CLOSG</name>
<dbReference type="EMBL" id="CP013243">
    <property type="protein sequence ID" value="APH17200.1"/>
    <property type="molecule type" value="Genomic_DNA"/>
</dbReference>
<proteinExistence type="predicted"/>
<dbReference type="Proteomes" id="UP000182204">
    <property type="component" value="Chromosome"/>
</dbReference>
<organism evidence="1 2">
    <name type="scientific">Clostridium sporogenes</name>
    <dbReference type="NCBI Taxonomy" id="1509"/>
    <lineage>
        <taxon>Bacteria</taxon>
        <taxon>Bacillati</taxon>
        <taxon>Bacillota</taxon>
        <taxon>Clostridia</taxon>
        <taxon>Eubacteriales</taxon>
        <taxon>Clostridiaceae</taxon>
        <taxon>Clostridium</taxon>
    </lineage>
</organism>
<accession>A0A1L3NM70</accession>
<gene>
    <name evidence="1" type="ORF">NPD5_4132</name>
</gene>